<dbReference type="EMBL" id="MUNK01000292">
    <property type="protein sequence ID" value="OTA23507.1"/>
    <property type="molecule type" value="Genomic_DNA"/>
</dbReference>
<sequence>MDRIQPSAKSAGVMNKPFRLLDLPPELWTRICTLAILDPADITIQHAYYPNLVCSQTLQPPLTRTCRVLRGECLPLFYKLVNFIILDEYIDVEGILKWLRSLGKENRGRIQRLYLACRCQDPGAPFFGDDDEPGWDFAEVNVLSEFGAEFEKTQLDEWRNPEFKIIYSIKLTR</sequence>
<evidence type="ECO:0000313" key="1">
    <source>
        <dbReference type="EMBL" id="OTA23507.1"/>
    </source>
</evidence>
<evidence type="ECO:0000313" key="2">
    <source>
        <dbReference type="Proteomes" id="UP000194280"/>
    </source>
</evidence>
<dbReference type="Proteomes" id="UP000194280">
    <property type="component" value="Unassembled WGS sequence"/>
</dbReference>
<keyword evidence="2" id="KW-1185">Reference proteome</keyword>
<proteinExistence type="predicted"/>
<name>A0A1Z5SS27_HORWE</name>
<dbReference type="InParanoid" id="A0A1Z5SS27"/>
<dbReference type="OrthoDB" id="3646601at2759"/>
<comment type="caution">
    <text evidence="1">The sequence shown here is derived from an EMBL/GenBank/DDBJ whole genome shotgun (WGS) entry which is preliminary data.</text>
</comment>
<reference evidence="1 2" key="1">
    <citation type="submission" date="2017-01" db="EMBL/GenBank/DDBJ databases">
        <title>The recent genome duplication of the halophilic yeast Hortaea werneckii: insights from long-read sequencing.</title>
        <authorList>
            <person name="Sinha S."/>
            <person name="Flibotte S."/>
            <person name="Neira M."/>
            <person name="Lenassi M."/>
            <person name="Gostincar C."/>
            <person name="Stajich J.E."/>
            <person name="Nislow C.E."/>
        </authorList>
    </citation>
    <scope>NUCLEOTIDE SEQUENCE [LARGE SCALE GENOMIC DNA]</scope>
    <source>
        <strain evidence="1 2">EXF-2000</strain>
    </source>
</reference>
<organism evidence="1 2">
    <name type="scientific">Hortaea werneckii EXF-2000</name>
    <dbReference type="NCBI Taxonomy" id="1157616"/>
    <lineage>
        <taxon>Eukaryota</taxon>
        <taxon>Fungi</taxon>
        <taxon>Dikarya</taxon>
        <taxon>Ascomycota</taxon>
        <taxon>Pezizomycotina</taxon>
        <taxon>Dothideomycetes</taxon>
        <taxon>Dothideomycetidae</taxon>
        <taxon>Mycosphaerellales</taxon>
        <taxon>Teratosphaeriaceae</taxon>
        <taxon>Hortaea</taxon>
    </lineage>
</organism>
<dbReference type="AlphaFoldDB" id="A0A1Z5SS27"/>
<gene>
    <name evidence="1" type="ORF">BTJ68_13888</name>
</gene>
<evidence type="ECO:0008006" key="3">
    <source>
        <dbReference type="Google" id="ProtNLM"/>
    </source>
</evidence>
<dbReference type="VEuPathDB" id="FungiDB:BTJ68_13888"/>
<protein>
    <recommendedName>
        <fullName evidence="3">F-box domain-containing protein</fullName>
    </recommendedName>
</protein>
<accession>A0A1Z5SS27</accession>